<keyword evidence="1 3" id="KW-0413">Isomerase</keyword>
<dbReference type="RefSeq" id="WP_085510785.1">
    <property type="nucleotide sequence ID" value="NZ_FXAP01000001.1"/>
</dbReference>
<proteinExistence type="inferred from homology"/>
<dbReference type="InterPro" id="IPR026040">
    <property type="entry name" value="HyI-like"/>
</dbReference>
<evidence type="ECO:0000256" key="2">
    <source>
        <dbReference type="ARBA" id="ARBA00023277"/>
    </source>
</evidence>
<comment type="caution">
    <text evidence="6">The sequence shown here is derived from an EMBL/GenBank/DDBJ whole genome shotgun (WGS) entry which is preliminary data.</text>
</comment>
<dbReference type="SUPFAM" id="SSF51658">
    <property type="entry name" value="Xylose isomerase-like"/>
    <property type="match status" value="1"/>
</dbReference>
<evidence type="ECO:0000256" key="4">
    <source>
        <dbReference type="PIRSR" id="PIRSR006241-50"/>
    </source>
</evidence>
<dbReference type="PIRSF" id="PIRSF006241">
    <property type="entry name" value="HyI"/>
    <property type="match status" value="1"/>
</dbReference>
<feature type="active site" description="Proton donor/acceptor" evidence="4">
    <location>
        <position position="245"/>
    </location>
</feature>
<evidence type="ECO:0000256" key="1">
    <source>
        <dbReference type="ARBA" id="ARBA00023235"/>
    </source>
</evidence>
<evidence type="ECO:0000259" key="5">
    <source>
        <dbReference type="Pfam" id="PF01261"/>
    </source>
</evidence>
<keyword evidence="6" id="KW-0670">Pyruvate</keyword>
<dbReference type="EMBL" id="RKHL01000001">
    <property type="protein sequence ID" value="ROR81716.1"/>
    <property type="molecule type" value="Genomic_DNA"/>
</dbReference>
<dbReference type="PANTHER" id="PTHR43489">
    <property type="entry name" value="ISOMERASE"/>
    <property type="match status" value="1"/>
</dbReference>
<dbReference type="GO" id="GO:0046487">
    <property type="term" value="P:glyoxylate metabolic process"/>
    <property type="evidence" value="ECO:0007669"/>
    <property type="project" value="TreeGrafter"/>
</dbReference>
<reference evidence="6 7" key="1">
    <citation type="submission" date="2018-11" db="EMBL/GenBank/DDBJ databases">
        <title>Sequencing the genomes of 1000 actinobacteria strains.</title>
        <authorList>
            <person name="Klenk H.-P."/>
        </authorList>
    </citation>
    <scope>NUCLEOTIDE SEQUENCE [LARGE SCALE GENOMIC DNA]</scope>
    <source>
        <strain evidence="6 7">DSM 14012</strain>
    </source>
</reference>
<feature type="domain" description="Xylose isomerase-like TIM barrel" evidence="5">
    <location>
        <begin position="20"/>
        <end position="261"/>
    </location>
</feature>
<organism evidence="6 7">
    <name type="scientific">Plantibacter flavus</name>
    <dbReference type="NCBI Taxonomy" id="150123"/>
    <lineage>
        <taxon>Bacteria</taxon>
        <taxon>Bacillati</taxon>
        <taxon>Actinomycetota</taxon>
        <taxon>Actinomycetes</taxon>
        <taxon>Micrococcales</taxon>
        <taxon>Microbacteriaceae</taxon>
        <taxon>Plantibacter</taxon>
    </lineage>
</organism>
<gene>
    <name evidence="6" type="ORF">EDD42_1787</name>
</gene>
<protein>
    <submittedName>
        <fullName evidence="6">Hydroxypyruvate isomerase</fullName>
    </submittedName>
</protein>
<comment type="similarity">
    <text evidence="3">Belongs to the hyi family.</text>
</comment>
<feature type="active site" description="Proton donor/acceptor" evidence="4">
    <location>
        <position position="148"/>
    </location>
</feature>
<dbReference type="AlphaFoldDB" id="A0A3N2C2H5"/>
<dbReference type="Proteomes" id="UP000266915">
    <property type="component" value="Unassembled WGS sequence"/>
</dbReference>
<accession>A0A3N2C2H5</accession>
<dbReference type="PANTHER" id="PTHR43489:SF6">
    <property type="entry name" value="HYDROXYPYRUVATE ISOMERASE-RELATED"/>
    <property type="match status" value="1"/>
</dbReference>
<keyword evidence="2" id="KW-0119">Carbohydrate metabolism</keyword>
<dbReference type="InterPro" id="IPR013022">
    <property type="entry name" value="Xyl_isomerase-like_TIM-brl"/>
</dbReference>
<dbReference type="InterPro" id="IPR050417">
    <property type="entry name" value="Sugar_Epim/Isomerase"/>
</dbReference>
<dbReference type="GO" id="GO:0008903">
    <property type="term" value="F:hydroxypyruvate isomerase activity"/>
    <property type="evidence" value="ECO:0007669"/>
    <property type="project" value="TreeGrafter"/>
</dbReference>
<keyword evidence="7" id="KW-1185">Reference proteome</keyword>
<evidence type="ECO:0000313" key="6">
    <source>
        <dbReference type="EMBL" id="ROR81716.1"/>
    </source>
</evidence>
<dbReference type="InterPro" id="IPR036237">
    <property type="entry name" value="Xyl_isomerase-like_sf"/>
</dbReference>
<dbReference type="Pfam" id="PF01261">
    <property type="entry name" value="AP_endonuc_2"/>
    <property type="match status" value="1"/>
</dbReference>
<sequence>MQFSANLSIMFTEVPFLERFTAAKSAGFDDVECWWPFATPVPEEAEFQAFLAAIERAEVSLRAINLYAGDMPSGDRGVLSHPGAEHVLADNTAIVARIAEATGCRTVNALYGVRPDGVSDDALRETAVGNLQRIVAVLAPLGVTVVLEPLTNGENGSYPLSTVDDAFDVLDRVDHPAVRLLFDAYHLHNNGTDVVHDVVTYIDRIGHVQLADSPGRGEPGSGTIDFAAFFEALTRSGYDGFIGCEYRPSTTTAESLGWLAELSRNGQVASNRSGA</sequence>
<evidence type="ECO:0000256" key="3">
    <source>
        <dbReference type="PIRNR" id="PIRNR006241"/>
    </source>
</evidence>
<evidence type="ECO:0000313" key="7">
    <source>
        <dbReference type="Proteomes" id="UP000266915"/>
    </source>
</evidence>
<dbReference type="Gene3D" id="3.20.20.150">
    <property type="entry name" value="Divalent-metal-dependent TIM barrel enzymes"/>
    <property type="match status" value="1"/>
</dbReference>
<name>A0A3N2C2H5_9MICO</name>